<sequence length="224" mass="23547">SERVPEKKVGRPRGSRAHHDRHQHIHRAQSVDDPMSSLVGFGGGGQQSSAYSHNPPFTGQNSSFQGHGARGGGGNGADSSSSSFQCQNQTSGSSTNNSRSQDNFQRSISFQGQAINHMTTTADTQDPEHSILGNLLKGRGGSTSTTGSKSPAHTMLTSMGRSPGHSMGLDKSGRTPALQSMDKGCRSPAHPMMSEVSSPVSVFSPDPSQTSSFIKGKLNIKALK</sequence>
<dbReference type="AlphaFoldDB" id="A0AAV2IH85"/>
<evidence type="ECO:0000313" key="3">
    <source>
        <dbReference type="Proteomes" id="UP001497497"/>
    </source>
</evidence>
<feature type="non-terminal residue" evidence="2">
    <location>
        <position position="1"/>
    </location>
</feature>
<feature type="compositionally biased region" description="Polar residues" evidence="1">
    <location>
        <begin position="47"/>
        <end position="61"/>
    </location>
</feature>
<evidence type="ECO:0000256" key="1">
    <source>
        <dbReference type="SAM" id="MobiDB-lite"/>
    </source>
</evidence>
<dbReference type="EMBL" id="CAXITT010000679">
    <property type="protein sequence ID" value="CAL1545129.1"/>
    <property type="molecule type" value="Genomic_DNA"/>
</dbReference>
<organism evidence="2 3">
    <name type="scientific">Lymnaea stagnalis</name>
    <name type="common">Great pond snail</name>
    <name type="synonym">Helix stagnalis</name>
    <dbReference type="NCBI Taxonomy" id="6523"/>
    <lineage>
        <taxon>Eukaryota</taxon>
        <taxon>Metazoa</taxon>
        <taxon>Spiralia</taxon>
        <taxon>Lophotrochozoa</taxon>
        <taxon>Mollusca</taxon>
        <taxon>Gastropoda</taxon>
        <taxon>Heterobranchia</taxon>
        <taxon>Euthyneura</taxon>
        <taxon>Panpulmonata</taxon>
        <taxon>Hygrophila</taxon>
        <taxon>Lymnaeoidea</taxon>
        <taxon>Lymnaeidae</taxon>
        <taxon>Lymnaea</taxon>
    </lineage>
</organism>
<name>A0AAV2IH85_LYMST</name>
<evidence type="ECO:0000313" key="2">
    <source>
        <dbReference type="EMBL" id="CAL1545129.1"/>
    </source>
</evidence>
<proteinExistence type="predicted"/>
<feature type="region of interest" description="Disordered" evidence="1">
    <location>
        <begin position="1"/>
        <end position="102"/>
    </location>
</feature>
<reference evidence="2 3" key="1">
    <citation type="submission" date="2024-04" db="EMBL/GenBank/DDBJ databases">
        <authorList>
            <consortium name="Genoscope - CEA"/>
            <person name="William W."/>
        </authorList>
    </citation>
    <scope>NUCLEOTIDE SEQUENCE [LARGE SCALE GENOMIC DNA]</scope>
</reference>
<feature type="compositionally biased region" description="Low complexity" evidence="1">
    <location>
        <begin position="77"/>
        <end position="101"/>
    </location>
</feature>
<feature type="compositionally biased region" description="Low complexity" evidence="1">
    <location>
        <begin position="194"/>
        <end position="208"/>
    </location>
</feature>
<protein>
    <submittedName>
        <fullName evidence="2">Uncharacterized protein</fullName>
    </submittedName>
</protein>
<feature type="compositionally biased region" description="Basic residues" evidence="1">
    <location>
        <begin position="10"/>
        <end position="27"/>
    </location>
</feature>
<gene>
    <name evidence="2" type="ORF">GSLYS_00018612001</name>
</gene>
<accession>A0AAV2IH85</accession>
<feature type="region of interest" description="Disordered" evidence="1">
    <location>
        <begin position="159"/>
        <end position="211"/>
    </location>
</feature>
<comment type="caution">
    <text evidence="2">The sequence shown here is derived from an EMBL/GenBank/DDBJ whole genome shotgun (WGS) entry which is preliminary data.</text>
</comment>
<keyword evidence="3" id="KW-1185">Reference proteome</keyword>
<dbReference type="Proteomes" id="UP001497497">
    <property type="component" value="Unassembled WGS sequence"/>
</dbReference>